<organism evidence="2 3">
    <name type="scientific">Mycena sanguinolenta</name>
    <dbReference type="NCBI Taxonomy" id="230812"/>
    <lineage>
        <taxon>Eukaryota</taxon>
        <taxon>Fungi</taxon>
        <taxon>Dikarya</taxon>
        <taxon>Basidiomycota</taxon>
        <taxon>Agaricomycotina</taxon>
        <taxon>Agaricomycetes</taxon>
        <taxon>Agaricomycetidae</taxon>
        <taxon>Agaricales</taxon>
        <taxon>Marasmiineae</taxon>
        <taxon>Mycenaceae</taxon>
        <taxon>Mycena</taxon>
    </lineage>
</organism>
<gene>
    <name evidence="2" type="ORF">MSAN_01288900</name>
</gene>
<reference evidence="2" key="1">
    <citation type="submission" date="2020-05" db="EMBL/GenBank/DDBJ databases">
        <title>Mycena genomes resolve the evolution of fungal bioluminescence.</title>
        <authorList>
            <person name="Tsai I.J."/>
        </authorList>
    </citation>
    <scope>NUCLEOTIDE SEQUENCE</scope>
    <source>
        <strain evidence="2">160909Yilan</strain>
    </source>
</reference>
<dbReference type="Proteomes" id="UP000623467">
    <property type="component" value="Unassembled WGS sequence"/>
</dbReference>
<feature type="compositionally biased region" description="Low complexity" evidence="1">
    <location>
        <begin position="501"/>
        <end position="510"/>
    </location>
</feature>
<feature type="compositionally biased region" description="Polar residues" evidence="1">
    <location>
        <begin position="419"/>
        <end position="431"/>
    </location>
</feature>
<evidence type="ECO:0000313" key="2">
    <source>
        <dbReference type="EMBL" id="KAF7359462.1"/>
    </source>
</evidence>
<dbReference type="EMBL" id="JACAZH010000009">
    <property type="protein sequence ID" value="KAF7359462.1"/>
    <property type="molecule type" value="Genomic_DNA"/>
</dbReference>
<feature type="compositionally biased region" description="Low complexity" evidence="1">
    <location>
        <begin position="308"/>
        <end position="357"/>
    </location>
</feature>
<comment type="caution">
    <text evidence="2">The sequence shown here is derived from an EMBL/GenBank/DDBJ whole genome shotgun (WGS) entry which is preliminary data.</text>
</comment>
<proteinExistence type="predicted"/>
<dbReference type="AlphaFoldDB" id="A0A8H6YI02"/>
<feature type="region of interest" description="Disordered" evidence="1">
    <location>
        <begin position="308"/>
        <end position="373"/>
    </location>
</feature>
<evidence type="ECO:0000313" key="3">
    <source>
        <dbReference type="Proteomes" id="UP000623467"/>
    </source>
</evidence>
<keyword evidence="3" id="KW-1185">Reference proteome</keyword>
<feature type="region of interest" description="Disordered" evidence="1">
    <location>
        <begin position="397"/>
        <end position="461"/>
    </location>
</feature>
<feature type="region of interest" description="Disordered" evidence="1">
    <location>
        <begin position="477"/>
        <end position="511"/>
    </location>
</feature>
<accession>A0A8H6YI02</accession>
<feature type="compositionally biased region" description="Low complexity" evidence="1">
    <location>
        <begin position="574"/>
        <end position="584"/>
    </location>
</feature>
<evidence type="ECO:0000256" key="1">
    <source>
        <dbReference type="SAM" id="MobiDB-lite"/>
    </source>
</evidence>
<dbReference type="OrthoDB" id="2798624at2759"/>
<protein>
    <submittedName>
        <fullName evidence="2">Uncharacterized protein</fullName>
    </submittedName>
</protein>
<feature type="region of interest" description="Disordered" evidence="1">
    <location>
        <begin position="551"/>
        <end position="585"/>
    </location>
</feature>
<sequence length="625" mass="67155">MRFFKSFPAFTFHRRSKSDSYIPNPTFARQFIPNRPQSLDAAQATIFAAAVPACPQTFLFPTSVEASNAVFELESANARLHSDLSALAGECAHLRSHLEAARADLFTQMHENSLLQRQAQADRSERDAFQVKLVQYERFLGLMISVGLHQRVLGDAHAALRAGIDPDQSLVDAIKVAAAVPGSPWSTIIPSVIGPRTPDEYKSALTLTLNTRKELRDAKKLAKFWKRIAREEGQPGIITPSVSTISSIYEPLPAERQKAVEELMALRRRSSLALEAGTSNLPAAVIPESASSSSSSRSISVHAAVIPASSSSSAPTPSTSADAATIPAPVSSSSVSTTSTPAENAVIPDSASSASTASPPPDITPSNSGAELPCLSPLASESFKTELASLSSNKRLFKRGPSSVSKQTRPPLRQIDFNAPSTRISGQQSNKAAGKRKADSRAENIPPQMPKALQPPRARELSVTNVVPSFSKHSLCSNRLGPLGRIDEEREDPDDGDHSSDSSGNSEDSNWCIVDFPHQDFSLSHYDATVSTQPMMRERAQEDAEITPAKNIASSEAGVEAAESDVLEQAEKQNGGAASSGNNSLGYSKEVRRWALDHATPDVRARPKEHLAHMRQAVTVTTNVF</sequence>
<name>A0A8H6YI02_9AGAR</name>